<reference evidence="4" key="1">
    <citation type="journal article" date="2020" name="bioRxiv">
        <title>Comparative genomics of Chlamydomonas.</title>
        <authorList>
            <person name="Craig R.J."/>
            <person name="Hasan A.R."/>
            <person name="Ness R.W."/>
            <person name="Keightley P.D."/>
        </authorList>
    </citation>
    <scope>NUCLEOTIDE SEQUENCE</scope>
    <source>
        <strain evidence="4">CCAP 11/70</strain>
    </source>
</reference>
<feature type="coiled-coil region" evidence="1">
    <location>
        <begin position="205"/>
        <end position="232"/>
    </location>
</feature>
<feature type="region of interest" description="Disordered" evidence="2">
    <location>
        <begin position="1"/>
        <end position="58"/>
    </location>
</feature>
<feature type="compositionally biased region" description="Polar residues" evidence="2">
    <location>
        <begin position="17"/>
        <end position="28"/>
    </location>
</feature>
<evidence type="ECO:0000256" key="2">
    <source>
        <dbReference type="SAM" id="MobiDB-lite"/>
    </source>
</evidence>
<dbReference type="AlphaFoldDB" id="A0A835XS72"/>
<gene>
    <name evidence="4" type="ORF">HYH03_012771</name>
</gene>
<evidence type="ECO:0000256" key="3">
    <source>
        <dbReference type="SAM" id="Phobius"/>
    </source>
</evidence>
<keyword evidence="3" id="KW-0472">Membrane</keyword>
<organism evidence="4 5">
    <name type="scientific">Edaphochlamys debaryana</name>
    <dbReference type="NCBI Taxonomy" id="47281"/>
    <lineage>
        <taxon>Eukaryota</taxon>
        <taxon>Viridiplantae</taxon>
        <taxon>Chlorophyta</taxon>
        <taxon>core chlorophytes</taxon>
        <taxon>Chlorophyceae</taxon>
        <taxon>CS clade</taxon>
        <taxon>Chlamydomonadales</taxon>
        <taxon>Chlamydomonadales incertae sedis</taxon>
        <taxon>Edaphochlamys</taxon>
    </lineage>
</organism>
<proteinExistence type="predicted"/>
<feature type="transmembrane region" description="Helical" evidence="3">
    <location>
        <begin position="67"/>
        <end position="87"/>
    </location>
</feature>
<evidence type="ECO:0000313" key="5">
    <source>
        <dbReference type="Proteomes" id="UP000612055"/>
    </source>
</evidence>
<dbReference type="Proteomes" id="UP000612055">
    <property type="component" value="Unassembled WGS sequence"/>
</dbReference>
<name>A0A835XS72_9CHLO</name>
<feature type="compositionally biased region" description="Low complexity" evidence="2">
    <location>
        <begin position="1"/>
        <end position="16"/>
    </location>
</feature>
<comment type="caution">
    <text evidence="4">The sequence shown here is derived from an EMBL/GenBank/DDBJ whole genome shotgun (WGS) entry which is preliminary data.</text>
</comment>
<dbReference type="OrthoDB" id="547717at2759"/>
<evidence type="ECO:0000256" key="1">
    <source>
        <dbReference type="SAM" id="Coils"/>
    </source>
</evidence>
<dbReference type="EMBL" id="JAEHOE010000080">
    <property type="protein sequence ID" value="KAG2488774.1"/>
    <property type="molecule type" value="Genomic_DNA"/>
</dbReference>
<keyword evidence="5" id="KW-1185">Reference proteome</keyword>
<protein>
    <submittedName>
        <fullName evidence="4">Uncharacterized protein</fullName>
    </submittedName>
</protein>
<keyword evidence="3" id="KW-1133">Transmembrane helix</keyword>
<keyword evidence="1" id="KW-0175">Coiled coil</keyword>
<sequence>METTAAAVPEPSVSASTDGASDVSQTAEASVRDVQAAQHYSEASTSGRSSREVAGRNRSASRSGAPVFLLAGAACAAGLGFLFRGLARQQKELRAATQQLRSVEALCEKLSAKEQALDQQAEQRRREREVRAAEIERIKQELEAAREACKQAASRVEATMSNLSVSETELRAARTQLNSATSDLALTRAHLESTQGELGLSRSANELMQRELNILRRQLNEANEQLEGYILIGRNRKNGVRGEEGALEDDLAPVEDWGY</sequence>
<accession>A0A835XS72</accession>
<evidence type="ECO:0000313" key="4">
    <source>
        <dbReference type="EMBL" id="KAG2488774.1"/>
    </source>
</evidence>
<feature type="coiled-coil region" evidence="1">
    <location>
        <begin position="86"/>
        <end position="162"/>
    </location>
</feature>
<keyword evidence="3" id="KW-0812">Transmembrane</keyword>